<dbReference type="STRING" id="431306.AGA_1084"/>
<protein>
    <recommendedName>
        <fullName evidence="4">DUF1003 domain-containing protein</fullName>
    </recommendedName>
</protein>
<name>A0A0U5F5W6_9PROT</name>
<accession>A0A0U5F5W6</accession>
<feature type="transmembrane region" description="Helical" evidence="1">
    <location>
        <begin position="46"/>
        <end position="68"/>
    </location>
</feature>
<gene>
    <name evidence="2" type="ORF">AGA_1084</name>
</gene>
<dbReference type="EMBL" id="LN609302">
    <property type="protein sequence ID" value="CEF54983.1"/>
    <property type="molecule type" value="Genomic_DNA"/>
</dbReference>
<dbReference type="Proteomes" id="UP000068250">
    <property type="component" value="Chromosome I"/>
</dbReference>
<evidence type="ECO:0000313" key="3">
    <source>
        <dbReference type="Proteomes" id="UP000068250"/>
    </source>
</evidence>
<proteinExistence type="predicted"/>
<sequence length="167" mass="18695">MLQRRQHCRRLMRARRNIRRDTMRKPETIAKSLIARINVAVAVKMTMLFGSIWCVYAFFVFSLVPVLLPQWQDTLLYISNCIQLVALPALMVGNAVLSQGADQRASEDHAALLEILSDVREELADLKDKTAGIARDTSEALQRPAVTDVSISDQTIVLGDKSNEEGN</sequence>
<dbReference type="AlphaFoldDB" id="A0A0U5F5W6"/>
<feature type="transmembrane region" description="Helical" evidence="1">
    <location>
        <begin position="74"/>
        <end position="97"/>
    </location>
</feature>
<evidence type="ECO:0008006" key="4">
    <source>
        <dbReference type="Google" id="ProtNLM"/>
    </source>
</evidence>
<dbReference type="PATRIC" id="fig|431306.5.peg.1099"/>
<evidence type="ECO:0000256" key="1">
    <source>
        <dbReference type="SAM" id="Phobius"/>
    </source>
</evidence>
<keyword evidence="1" id="KW-0472">Membrane</keyword>
<keyword evidence="1" id="KW-0812">Transmembrane</keyword>
<evidence type="ECO:0000313" key="2">
    <source>
        <dbReference type="EMBL" id="CEF54983.1"/>
    </source>
</evidence>
<organism evidence="2 3">
    <name type="scientific">Acetobacter ghanensis</name>
    <dbReference type="NCBI Taxonomy" id="431306"/>
    <lineage>
        <taxon>Bacteria</taxon>
        <taxon>Pseudomonadati</taxon>
        <taxon>Pseudomonadota</taxon>
        <taxon>Alphaproteobacteria</taxon>
        <taxon>Acetobacterales</taxon>
        <taxon>Acetobacteraceae</taxon>
        <taxon>Acetobacter</taxon>
    </lineage>
</organism>
<keyword evidence="1" id="KW-1133">Transmembrane helix</keyword>
<reference evidence="3" key="1">
    <citation type="submission" date="2014-09" db="EMBL/GenBank/DDBJ databases">
        <authorList>
            <person name="Illeghems K.G."/>
        </authorList>
    </citation>
    <scope>NUCLEOTIDE SEQUENCE [LARGE SCALE GENOMIC DNA]</scope>
    <source>
        <strain evidence="3">LMG 23848T</strain>
    </source>
</reference>